<keyword evidence="1" id="KW-1133">Transmembrane helix</keyword>
<dbReference type="EMBL" id="CP002582">
    <property type="protein sequence ID" value="ADZ83642.1"/>
    <property type="molecule type" value="Genomic_DNA"/>
</dbReference>
<sequence>MKWSKGIIYLCRLIFLINSVYLICILRFDRLVLLLGSLLLTFVPELYTKWTKVNIPIGARLFYTLFIFAAQWLGSYLGFYGYIPCWDVLLHATSGIFIGYVALIILVSLDRSQTLFKQNKIGVIVTFVVAVGIAAAGIWEIIEFSGDVFLGTNAQLGSLQDTMEDIICGTLGSGAFAVYIGLVMKARRRSCIDQLLQINGDKNK</sequence>
<dbReference type="Pfam" id="PF09997">
    <property type="entry name" value="DUF2238"/>
    <property type="match status" value="1"/>
</dbReference>
<protein>
    <submittedName>
        <fullName evidence="2">Membrane-spanning protein</fullName>
    </submittedName>
</protein>
<feature type="transmembrane region" description="Helical" evidence="1">
    <location>
        <begin position="89"/>
        <end position="109"/>
    </location>
</feature>
<keyword evidence="1" id="KW-0472">Membrane</keyword>
<keyword evidence="3" id="KW-1185">Reference proteome</keyword>
<dbReference type="RefSeq" id="WP_013656937.1">
    <property type="nucleotide sequence ID" value="NC_015275.1"/>
</dbReference>
<dbReference type="InterPro" id="IPR014509">
    <property type="entry name" value="YjdF-like"/>
</dbReference>
<dbReference type="KEGG" id="cle:Clole_1922"/>
<evidence type="ECO:0000313" key="3">
    <source>
        <dbReference type="Proteomes" id="UP000008467"/>
    </source>
</evidence>
<feature type="transmembrane region" description="Helical" evidence="1">
    <location>
        <begin position="7"/>
        <end position="25"/>
    </location>
</feature>
<accession>F2JP28</accession>
<feature type="transmembrane region" description="Helical" evidence="1">
    <location>
        <begin position="31"/>
        <end position="48"/>
    </location>
</feature>
<feature type="transmembrane region" description="Helical" evidence="1">
    <location>
        <begin position="162"/>
        <end position="182"/>
    </location>
</feature>
<name>F2JP28_CELLD</name>
<dbReference type="HOGENOM" id="CLU_070751_3_1_9"/>
<feature type="transmembrane region" description="Helical" evidence="1">
    <location>
        <begin position="60"/>
        <end position="83"/>
    </location>
</feature>
<dbReference type="AlphaFoldDB" id="F2JP28"/>
<dbReference type="STRING" id="642492.Clole_1922"/>
<evidence type="ECO:0000313" key="2">
    <source>
        <dbReference type="EMBL" id="ADZ83642.1"/>
    </source>
</evidence>
<proteinExistence type="predicted"/>
<organism evidence="2 3">
    <name type="scientific">Cellulosilyticum lentocellum (strain ATCC 49066 / DSM 5427 / NCIMB 11756 / RHM5)</name>
    <name type="common">Clostridium lentocellum</name>
    <dbReference type="NCBI Taxonomy" id="642492"/>
    <lineage>
        <taxon>Bacteria</taxon>
        <taxon>Bacillati</taxon>
        <taxon>Bacillota</taxon>
        <taxon>Clostridia</taxon>
        <taxon>Lachnospirales</taxon>
        <taxon>Cellulosilyticaceae</taxon>
        <taxon>Cellulosilyticum</taxon>
    </lineage>
</organism>
<gene>
    <name evidence="2" type="ordered locus">Clole_1922</name>
</gene>
<reference evidence="2 3" key="1">
    <citation type="journal article" date="2011" name="J. Bacteriol.">
        <title>Complete genome sequence of the cellulose-degrading bacterium Cellulosilyticum lentocellum.</title>
        <authorList>
            <consortium name="US DOE Joint Genome Institute"/>
            <person name="Miller D.A."/>
            <person name="Suen G."/>
            <person name="Bruce D."/>
            <person name="Copeland A."/>
            <person name="Cheng J.F."/>
            <person name="Detter C."/>
            <person name="Goodwin L.A."/>
            <person name="Han C.S."/>
            <person name="Hauser L.J."/>
            <person name="Land M.L."/>
            <person name="Lapidus A."/>
            <person name="Lucas S."/>
            <person name="Meincke L."/>
            <person name="Pitluck S."/>
            <person name="Tapia R."/>
            <person name="Teshima H."/>
            <person name="Woyke T."/>
            <person name="Fox B.G."/>
            <person name="Angert E.R."/>
            <person name="Currie C.R."/>
        </authorList>
    </citation>
    <scope>NUCLEOTIDE SEQUENCE [LARGE SCALE GENOMIC DNA]</scope>
    <source>
        <strain evidence="3">ATCC 49066 / DSM 5427 / NCIMB 11756 / RHM5</strain>
    </source>
</reference>
<keyword evidence="1" id="KW-0812">Transmembrane</keyword>
<dbReference type="eggNOG" id="ENOG502ZBS6">
    <property type="taxonomic scope" value="Bacteria"/>
</dbReference>
<dbReference type="Proteomes" id="UP000008467">
    <property type="component" value="Chromosome"/>
</dbReference>
<evidence type="ECO:0000256" key="1">
    <source>
        <dbReference type="SAM" id="Phobius"/>
    </source>
</evidence>
<feature type="transmembrane region" description="Helical" evidence="1">
    <location>
        <begin position="121"/>
        <end position="142"/>
    </location>
</feature>